<dbReference type="Proteomes" id="UP000032434">
    <property type="component" value="Chromosome 1"/>
</dbReference>
<dbReference type="PANTHER" id="PTHR35149">
    <property type="entry name" value="SLL5132 PROTEIN"/>
    <property type="match status" value="1"/>
</dbReference>
<dbReference type="InParanoid" id="A0A061AGG2"/>
<dbReference type="InterPro" id="IPR011089">
    <property type="entry name" value="GmrSD_C"/>
</dbReference>
<keyword evidence="4" id="KW-1185">Reference proteome</keyword>
<dbReference type="Pfam" id="PF07510">
    <property type="entry name" value="GmrSD_C"/>
    <property type="match status" value="1"/>
</dbReference>
<protein>
    <recommendedName>
        <fullName evidence="5">DUF262 domain-containing protein</fullName>
    </recommendedName>
</protein>
<dbReference type="HOGENOM" id="CLU_011736_6_1_14"/>
<dbReference type="Pfam" id="PF03235">
    <property type="entry name" value="GmrSD_N"/>
    <property type="match status" value="1"/>
</dbReference>
<dbReference type="InterPro" id="IPR004919">
    <property type="entry name" value="GmrSD_N"/>
</dbReference>
<dbReference type="STRING" id="35623.Aocu_05780"/>
<name>A0A061AGG2_9MOLU</name>
<dbReference type="RefSeq" id="WP_045749176.1">
    <property type="nucleotide sequence ID" value="NZ_FUZK01000001.1"/>
</dbReference>
<organism evidence="3 4">
    <name type="scientific">Acholeplasma oculi</name>
    <dbReference type="NCBI Taxonomy" id="35623"/>
    <lineage>
        <taxon>Bacteria</taxon>
        <taxon>Bacillati</taxon>
        <taxon>Mycoplasmatota</taxon>
        <taxon>Mollicutes</taxon>
        <taxon>Acholeplasmatales</taxon>
        <taxon>Acholeplasmataceae</taxon>
        <taxon>Acholeplasma</taxon>
    </lineage>
</organism>
<gene>
    <name evidence="3" type="ORF">Aocu_05780</name>
</gene>
<accession>A0A061AGG2</accession>
<evidence type="ECO:0000313" key="3">
    <source>
        <dbReference type="EMBL" id="CDR30651.1"/>
    </source>
</evidence>
<dbReference type="KEGG" id="aoc:Aocu_05780"/>
<feature type="domain" description="GmrSD restriction endonucleases N-terminal" evidence="1">
    <location>
        <begin position="16"/>
        <end position="239"/>
    </location>
</feature>
<feature type="domain" description="GmrSD restriction endonucleases C-terminal" evidence="2">
    <location>
        <begin position="432"/>
        <end position="560"/>
    </location>
</feature>
<proteinExistence type="predicted"/>
<evidence type="ECO:0000259" key="2">
    <source>
        <dbReference type="Pfam" id="PF07510"/>
    </source>
</evidence>
<dbReference type="EMBL" id="LK028559">
    <property type="protein sequence ID" value="CDR30651.1"/>
    <property type="molecule type" value="Genomic_DNA"/>
</dbReference>
<reference evidence="4" key="1">
    <citation type="submission" date="2014-05" db="EMBL/GenBank/DDBJ databases">
        <authorList>
            <person name="Kube M."/>
        </authorList>
    </citation>
    <scope>NUCLEOTIDE SEQUENCE [LARGE SCALE GENOMIC DNA]</scope>
</reference>
<evidence type="ECO:0000313" key="4">
    <source>
        <dbReference type="Proteomes" id="UP000032434"/>
    </source>
</evidence>
<dbReference type="OrthoDB" id="9798761at2"/>
<evidence type="ECO:0000259" key="1">
    <source>
        <dbReference type="Pfam" id="PF03235"/>
    </source>
</evidence>
<evidence type="ECO:0008006" key="5">
    <source>
        <dbReference type="Google" id="ProtNLM"/>
    </source>
</evidence>
<dbReference type="AlphaFoldDB" id="A0A061AGG2"/>
<sequence length="572" mass="66336">MPIINTKKMQHPTYRSLFQHLKEGKLEIPTVQRPYAWEAEHIEDFYADISQMLEFSGLDEIDNNEINIAIGQGIFYQNDNLTYVYDGQQRILTYILFCKAASSKFLEKYNATHDIKYKKKIEVLKQAYTFTSRNSSDEYIDEVRITVQPRDRDALEYILGFSSTKKKNNSLLEQAFKLISSWINKIDNEEVLDKLYDILTKKIEMLILDAKNDSDAEGLFYSTNSTGKPLSISQLLHARVHQIFKDKKSIIYKWDHIYNKFDDKVKKSEIIDSYLLYAVQVEQFVITTAKVFTFINKKLRDPESKSYIEKIISRLEVLYGLIYDDNENFRAINTIVSITAIKQIYPLFIALSEMNGITDKKVSEKTIEILTYIILQNNIVRQSPGTTKHGLAVILQNILENKEDIFEGLEKDTNTYDKIIDPSISFDNKTGKALFVLTALYKIKSDSAFVIGNKGTDLEHIVPQEYTRWTKEYPFWKDEIKDNGEGIIYGFGNFLLLSKKVNQSISNKIWETKDGVIGKKTEIISNPYVSIFSNIFNDNLSRQETITPEYIVERGKKIATVFTETVFKKFIK</sequence>
<dbReference type="PATRIC" id="fig|35623.3.peg.578"/>
<dbReference type="PANTHER" id="PTHR35149:SF1">
    <property type="entry name" value="DUF5655 DOMAIN-CONTAINING PROTEIN"/>
    <property type="match status" value="1"/>
</dbReference>